<feature type="signal peptide" evidence="6">
    <location>
        <begin position="1"/>
        <end position="27"/>
    </location>
</feature>
<dbReference type="Gene3D" id="2.60.40.740">
    <property type="match status" value="2"/>
</dbReference>
<keyword evidence="5" id="KW-0472">Membrane</keyword>
<protein>
    <submittedName>
        <fullName evidence="8">LPXTG-motif cell wall anchor domain-containing protein</fullName>
    </submittedName>
</protein>
<reference evidence="8 9" key="1">
    <citation type="submission" date="2016-11" db="EMBL/GenBank/DDBJ databases">
        <authorList>
            <person name="Jaros S."/>
            <person name="Januszkiewicz K."/>
            <person name="Wedrychowicz H."/>
        </authorList>
    </citation>
    <scope>NUCLEOTIDE SEQUENCE [LARGE SCALE GENOMIC DNA]</scope>
    <source>
        <strain evidence="8 9">DSM 14809</strain>
    </source>
</reference>
<feature type="chain" id="PRO_5013087561" evidence="6">
    <location>
        <begin position="28"/>
        <end position="1713"/>
    </location>
</feature>
<feature type="domain" description="Gram-positive cocci surface proteins LPxTG" evidence="7">
    <location>
        <begin position="1677"/>
        <end position="1713"/>
    </location>
</feature>
<accession>A0A1M6BAS4</accession>
<keyword evidence="5" id="KW-1133">Transmembrane helix</keyword>
<evidence type="ECO:0000256" key="1">
    <source>
        <dbReference type="ARBA" id="ARBA00022512"/>
    </source>
</evidence>
<proteinExistence type="predicted"/>
<keyword evidence="1" id="KW-0134">Cell wall</keyword>
<sequence length="1713" mass="188077">MKGKGKRLAALLTLIVLTFSSVLVVSAESSNTKLIQRSTSVSNQEFDHTEVSVAENTPDRTGFTLNVKRADDSFTLYNLVNIVASTPDEASGITSIDVQWITPVAEFIRTHEQFSGDADYASPIALGSYTIDQSLSGEAKENAEKAAKAAKEKKLIALINAMKSDYEIVVDKNATALGQMTAVAHVDGSAVESTIASNPSANLNDTPGSEVVIGLSGAAYEISKLKFGLYFVDASNPARASGGGYQPVVVELIPEQTGPSGHWYIDNHKTATLKNESINIGKKINGSDSDIIREGEIVTFNVDIDIPLYTKTGNTFDFTKFCAFDDMSQGFTLIATSATLTYFDAQGREYHPVAALVGDNYGNKTARDTNGTYEAKLIGYSYPVYYSGEENQKAYFYVTEDSPTAITVWVNNGGKLNSIPFTKSRSNGKYTFNTNDLIAINNQLGSDNQIPSAYITSSNAPKFTLSDTTKSLIAVEFNYETLMNEETYVHMVDSASYIQDEEFTYPNKVTVKYDALVNDSAYLGNNDNTNTVTAYYIEDTSGTTGEVSDEVVAWTYGANIVKVDGEAYSDFEKLSDEQKAAQIAEGKAPYLEGAVFDIYRLDTTYCGGAANADKNTAPVERAYNTFAFYDDSTYPVTSVDSANVTTRYTESFRQYAEVLQKAMKYEMTQKMALTDATVIGGAIQSAIGQMTAYTTADQFTNKYNFANAYENVETIKRLHDEFSGNILLDYMIPKAQTLDNGKKWDVAEDFESGFVVFVPRWVEANECAIHSGAHWHLDAYSLFWADTTSVADGDGVLLTGFDPNQYLMIEKTAPAGGYNKLSTAIYFEVNQISDELYTERGNSYASFLSDEYENAVGEKIVDDNLDGIYHFIIKNYSGLTLPSTGGMGTLLFTLIGLIIMGGAIVFVIARRKKLARNAASFMAIALMILSLLVPSMNANAATTISLGNSEGISTGAQKATPNGTAEFIIHLRDAHDTLSVYRIASVSYDDTTMTWSDLEWVPNLYSYLGNYSLDTGNDNIPTTPQQFTELNAKEQADFLTWVYDTKDKSGIGATYKVNDQYISKFDNKTTNENYAKITNVAYGMYLIKGENKEIGRSYSVLTLSAVPEIQGPMGVYYLTGDLEATLKYADVTVDKRINQMNSDVVRTGETVSFEIAGEIPSYYPINGGVVYTKEDGDLYTGYDWNANYKFNITDDMSSAFTLDPSTIEIYLGNSLTEDGWVAPPANSYISLIASPYSAEAGEGVVWFKDSTDKNGYYIIKHIKKNGSVYNLTWYIYNEKEGSIEVLTTGTASSEANATGLPDASITSAYKTATDIQSVGTIARATNKNIFAISFDYSKLVHINDEGKWEQIYKYIGLTYKATVTEDCEPGSQDNTNTVHLWYRSDIAGHYSSVDDTVRAYTYGMRIVKTDGESNPTKYLIGAQFNLYKEAFVYVPDLTLAGGDESIVTAEPSSSNWQYYKFGRYAENGEYSSMTAEIPTDDSETPVVLDTLDKLEAQGTTFAGGLNTYFRYVPVPAGTDGIDAEHYNVIVYKQMALADQFGTNAAGQEYQTVKENTIYSIDTEEGVLIDGLEDASYVLIETVSPTGYNALTEAMRFEISKITNEMRELTENSAYDTDVIFYSANEVNPAEEGIVDAVALEVTENEGTENETTVVKYYQGYSDGIYGINVKNYQGLTLPSTGGIGTLLFTIIGIIIMAAVIIVILAKRKKNSYM</sequence>
<dbReference type="EMBL" id="FQYQ01000002">
    <property type="protein sequence ID" value="SHI45767.1"/>
    <property type="molecule type" value="Genomic_DNA"/>
</dbReference>
<dbReference type="OrthoDB" id="2008185at2"/>
<dbReference type="InterPro" id="IPR013783">
    <property type="entry name" value="Ig-like_fold"/>
</dbReference>
<dbReference type="Proteomes" id="UP000184185">
    <property type="component" value="Unassembled WGS sequence"/>
</dbReference>
<evidence type="ECO:0000259" key="7">
    <source>
        <dbReference type="PROSITE" id="PS50847"/>
    </source>
</evidence>
<keyword evidence="9" id="KW-1185">Reference proteome</keyword>
<evidence type="ECO:0000313" key="9">
    <source>
        <dbReference type="Proteomes" id="UP000184185"/>
    </source>
</evidence>
<dbReference type="PROSITE" id="PS50847">
    <property type="entry name" value="GRAM_POS_ANCHORING"/>
    <property type="match status" value="1"/>
</dbReference>
<feature type="transmembrane region" description="Helical" evidence="5">
    <location>
        <begin position="918"/>
        <end position="936"/>
    </location>
</feature>
<evidence type="ECO:0000256" key="2">
    <source>
        <dbReference type="ARBA" id="ARBA00022525"/>
    </source>
</evidence>
<keyword evidence="5" id="KW-0812">Transmembrane</keyword>
<evidence type="ECO:0000256" key="5">
    <source>
        <dbReference type="SAM" id="Phobius"/>
    </source>
</evidence>
<organism evidence="8 9">
    <name type="scientific">Pseudobutyrivibrio xylanivorans DSM 14809</name>
    <dbReference type="NCBI Taxonomy" id="1123012"/>
    <lineage>
        <taxon>Bacteria</taxon>
        <taxon>Bacillati</taxon>
        <taxon>Bacillota</taxon>
        <taxon>Clostridia</taxon>
        <taxon>Lachnospirales</taxon>
        <taxon>Lachnospiraceae</taxon>
        <taxon>Pseudobutyrivibrio</taxon>
    </lineage>
</organism>
<evidence type="ECO:0000256" key="3">
    <source>
        <dbReference type="ARBA" id="ARBA00022729"/>
    </source>
</evidence>
<dbReference type="Pfam" id="PF00746">
    <property type="entry name" value="Gram_pos_anchor"/>
    <property type="match status" value="2"/>
</dbReference>
<evidence type="ECO:0000256" key="6">
    <source>
        <dbReference type="SAM" id="SignalP"/>
    </source>
</evidence>
<dbReference type="Gene3D" id="2.60.40.10">
    <property type="entry name" value="Immunoglobulins"/>
    <property type="match status" value="1"/>
</dbReference>
<feature type="transmembrane region" description="Helical" evidence="5">
    <location>
        <begin position="890"/>
        <end position="909"/>
    </location>
</feature>
<dbReference type="NCBIfam" id="TIGR01167">
    <property type="entry name" value="LPXTG_anchor"/>
    <property type="match status" value="2"/>
</dbReference>
<keyword evidence="4" id="KW-0572">Peptidoglycan-anchor</keyword>
<evidence type="ECO:0000256" key="4">
    <source>
        <dbReference type="ARBA" id="ARBA00023088"/>
    </source>
</evidence>
<dbReference type="RefSeq" id="WP_072911964.1">
    <property type="nucleotide sequence ID" value="NZ_FQYQ01000002.1"/>
</dbReference>
<evidence type="ECO:0000313" key="8">
    <source>
        <dbReference type="EMBL" id="SHI45767.1"/>
    </source>
</evidence>
<name>A0A1M6BAS4_PSEXY</name>
<feature type="transmembrane region" description="Helical" evidence="5">
    <location>
        <begin position="1683"/>
        <end position="1705"/>
    </location>
</feature>
<keyword evidence="2" id="KW-0964">Secreted</keyword>
<gene>
    <name evidence="8" type="ORF">SAMN02745725_00394</name>
</gene>
<dbReference type="InterPro" id="IPR019931">
    <property type="entry name" value="LPXTG_anchor"/>
</dbReference>
<keyword evidence="3 6" id="KW-0732">Signal</keyword>